<dbReference type="PANTHER" id="PTHR31988:SF13">
    <property type="entry name" value="CARBOHYDRATE ESTERASE PLANT-LIKE PROTEIN"/>
    <property type="match status" value="1"/>
</dbReference>
<keyword evidence="2" id="KW-0732">Signal</keyword>
<dbReference type="GO" id="GO:0016787">
    <property type="term" value="F:hydrolase activity"/>
    <property type="evidence" value="ECO:0007669"/>
    <property type="project" value="UniProtKB-KW"/>
</dbReference>
<dbReference type="SUPFAM" id="SSF52266">
    <property type="entry name" value="SGNH hydrolase"/>
    <property type="match status" value="1"/>
</dbReference>
<feature type="chain" id="PRO_5043787628" description="Sialate O-acetylesterase domain-containing protein" evidence="2">
    <location>
        <begin position="20"/>
        <end position="254"/>
    </location>
</feature>
<dbReference type="Pfam" id="PF03629">
    <property type="entry name" value="SASA"/>
    <property type="match status" value="1"/>
</dbReference>
<reference evidence="4 5" key="1">
    <citation type="submission" date="2021-09" db="EMBL/GenBank/DDBJ databases">
        <title>Genomic insights and catalytic innovation underlie evolution of tropane alkaloids biosynthesis.</title>
        <authorList>
            <person name="Wang Y.-J."/>
            <person name="Tian T."/>
            <person name="Huang J.-P."/>
            <person name="Huang S.-X."/>
        </authorList>
    </citation>
    <scope>NUCLEOTIDE SEQUENCE [LARGE SCALE GENOMIC DNA]</scope>
    <source>
        <strain evidence="4">KIB-2018</strain>
        <tissue evidence="4">Leaf</tissue>
    </source>
</reference>
<comment type="caution">
    <text evidence="4">The sequence shown here is derived from an EMBL/GenBank/DDBJ whole genome shotgun (WGS) entry which is preliminary data.</text>
</comment>
<sequence length="254" mass="27944">MSCVISFFFMILLPQFGGGGNLTKDIFLLGGESNMVGQGGVFNGKWDVYQPPEVRPNAKILRLNAMGKWEVAAEPLHAGIDIEGSWGVGPGIAFAHELLATGSGFGVIGFVPCARTNSRIVNWQRGKFFYKELTRRANESLQEGGTIRALLWYQGESDTIFQEDADGYKENTEKFFKDLHSDLNIPPLLIIQVAIASGKGNFTDRIRNDQLEIKLPPVKLIDAKGLPLGRDRQHLTTDAQVQLGQKLAHAFIGS</sequence>
<evidence type="ECO:0000313" key="4">
    <source>
        <dbReference type="EMBL" id="KAJ8772870.1"/>
    </source>
</evidence>
<gene>
    <name evidence="4" type="ORF">K2173_028047</name>
</gene>
<evidence type="ECO:0000256" key="1">
    <source>
        <dbReference type="ARBA" id="ARBA00022801"/>
    </source>
</evidence>
<evidence type="ECO:0000259" key="3">
    <source>
        <dbReference type="Pfam" id="PF03629"/>
    </source>
</evidence>
<evidence type="ECO:0000313" key="5">
    <source>
        <dbReference type="Proteomes" id="UP001159364"/>
    </source>
</evidence>
<dbReference type="Gene3D" id="3.40.50.1110">
    <property type="entry name" value="SGNH hydrolase"/>
    <property type="match status" value="1"/>
</dbReference>
<dbReference type="InterPro" id="IPR005181">
    <property type="entry name" value="SASA"/>
</dbReference>
<dbReference type="Proteomes" id="UP001159364">
    <property type="component" value="Linkage Group LG02"/>
</dbReference>
<accession>A0AAV8U0X3</accession>
<dbReference type="AlphaFoldDB" id="A0AAV8U0X3"/>
<feature type="domain" description="Sialate O-acetylesterase" evidence="3">
    <location>
        <begin position="24"/>
        <end position="252"/>
    </location>
</feature>
<proteinExistence type="predicted"/>
<organism evidence="4 5">
    <name type="scientific">Erythroxylum novogranatense</name>
    <dbReference type="NCBI Taxonomy" id="1862640"/>
    <lineage>
        <taxon>Eukaryota</taxon>
        <taxon>Viridiplantae</taxon>
        <taxon>Streptophyta</taxon>
        <taxon>Embryophyta</taxon>
        <taxon>Tracheophyta</taxon>
        <taxon>Spermatophyta</taxon>
        <taxon>Magnoliopsida</taxon>
        <taxon>eudicotyledons</taxon>
        <taxon>Gunneridae</taxon>
        <taxon>Pentapetalae</taxon>
        <taxon>rosids</taxon>
        <taxon>fabids</taxon>
        <taxon>Malpighiales</taxon>
        <taxon>Erythroxylaceae</taxon>
        <taxon>Erythroxylum</taxon>
    </lineage>
</organism>
<dbReference type="EMBL" id="JAIWQS010000002">
    <property type="protein sequence ID" value="KAJ8772870.1"/>
    <property type="molecule type" value="Genomic_DNA"/>
</dbReference>
<dbReference type="InterPro" id="IPR052940">
    <property type="entry name" value="Carb_Esterase_6"/>
</dbReference>
<name>A0AAV8U0X3_9ROSI</name>
<feature type="signal peptide" evidence="2">
    <location>
        <begin position="1"/>
        <end position="19"/>
    </location>
</feature>
<dbReference type="PANTHER" id="PTHR31988">
    <property type="entry name" value="ESTERASE, PUTATIVE (DUF303)-RELATED"/>
    <property type="match status" value="1"/>
</dbReference>
<keyword evidence="5" id="KW-1185">Reference proteome</keyword>
<dbReference type="InterPro" id="IPR036514">
    <property type="entry name" value="SGNH_hydro_sf"/>
</dbReference>
<keyword evidence="1" id="KW-0378">Hydrolase</keyword>
<evidence type="ECO:0000256" key="2">
    <source>
        <dbReference type="SAM" id="SignalP"/>
    </source>
</evidence>
<protein>
    <recommendedName>
        <fullName evidence="3">Sialate O-acetylesterase domain-containing protein</fullName>
    </recommendedName>
</protein>